<evidence type="ECO:0000259" key="3">
    <source>
        <dbReference type="Pfam" id="PF02837"/>
    </source>
</evidence>
<evidence type="ECO:0000313" key="4">
    <source>
        <dbReference type="EMBL" id="TQO39637.1"/>
    </source>
</evidence>
<keyword evidence="5" id="KW-1185">Reference proteome</keyword>
<protein>
    <submittedName>
        <fullName evidence="4">Glycosyl hydrolase family 2</fullName>
    </submittedName>
</protein>
<comment type="similarity">
    <text evidence="1">Belongs to the glycosyl hydrolase 2 family.</text>
</comment>
<keyword evidence="4" id="KW-0378">Hydrolase</keyword>
<feature type="domain" description="Glycosyl hydrolases family 2 sugar binding" evidence="3">
    <location>
        <begin position="29"/>
        <end position="164"/>
    </location>
</feature>
<evidence type="ECO:0000313" key="5">
    <source>
        <dbReference type="Proteomes" id="UP000315363"/>
    </source>
</evidence>
<gene>
    <name evidence="4" type="ORF">GQ41_4319</name>
</gene>
<evidence type="ECO:0000256" key="2">
    <source>
        <dbReference type="SAM" id="SignalP"/>
    </source>
</evidence>
<dbReference type="RefSeq" id="WP_142190864.1">
    <property type="nucleotide sequence ID" value="NZ_VHIF01000001.1"/>
</dbReference>
<evidence type="ECO:0000256" key="1">
    <source>
        <dbReference type="ARBA" id="ARBA00007401"/>
    </source>
</evidence>
<reference evidence="4 5" key="1">
    <citation type="submission" date="2019-06" db="EMBL/GenBank/DDBJ databases">
        <title>A large-scale integrated study on North Sea by COGITO (Coastal Microbe Genomic &amp; Taxonomic Observatory).</title>
        <authorList>
            <person name="Teeling H."/>
        </authorList>
    </citation>
    <scope>NUCLEOTIDE SEQUENCE [LARGE SCALE GENOMIC DNA]</scope>
    <source>
        <strain evidence="4 5">MAR_2009_79</strain>
    </source>
</reference>
<dbReference type="Pfam" id="PF02837">
    <property type="entry name" value="Glyco_hydro_2_N"/>
    <property type="match status" value="1"/>
</dbReference>
<dbReference type="InterPro" id="IPR008979">
    <property type="entry name" value="Galactose-bd-like_sf"/>
</dbReference>
<dbReference type="Gene3D" id="2.60.120.260">
    <property type="entry name" value="Galactose-binding domain-like"/>
    <property type="match status" value="1"/>
</dbReference>
<proteinExistence type="inferred from homology"/>
<dbReference type="EMBL" id="VHIF01000001">
    <property type="protein sequence ID" value="TQO39637.1"/>
    <property type="molecule type" value="Genomic_DNA"/>
</dbReference>
<keyword evidence="2" id="KW-0732">Signal</keyword>
<dbReference type="Proteomes" id="UP000315363">
    <property type="component" value="Unassembled WGS sequence"/>
</dbReference>
<name>A0ABY3AFT4_9FLAO</name>
<sequence length="918" mass="103917">MKRFFTCSIILISALLPNLGLAQSVDVYSLAGQWQVKLDSLDIGSNANWASQNFQGMGIDLPGTLDDAGIGTPSSLKPALNNYVLSNLTRKHQYIGKAWYQKEINIPKSWKKKEVNLTLERVIWESQVFVDGKLVGRSESLVGAHEYNLTSFMSPGKHLLTIVIDNSNKYPFINVAGSKYPDPINQDMAHAYTNHTQIKWNGIIGDISLEASEPNTLKNLQIFPDIDNNALKVSFEQAKPISKKIVFELSDQNGKTIHTEIVNNAIIQGNLVSFKIDRPEKLKFWDEFHPILYHAKVMSRGKSEQTRFGYRKVGHNEGVLKLNDERIFLRGNLECAIFPLTGYPPMEKSGWAKLIGQAKNYGLNHLRFHSWCPPKAAFEAADEAGFYFQVELPHWSLKVGEDENTTLFLGKEAEKILADYGNHPSFILMALGNELQGDIGLLNRMTAELKKMDNRRLFATTSFSFQKPTGTRPEQEDEFFIAQWTDKGWIRGQGIFNDKPPHFDTDYSVNSDHIQVPLISHEIGQYSVYPDLTEIPAYTGVLEPLNFIAVKNDLKKKGMLDLAGDFTQASGKLAAMLYKEEIERALKTNSFDGFQLLQLQDFPGQGTALVGLLNAFWESKGIISAEEFRKFNSPLVPLIRFEKAIYVEGENFLASIEVSNYLKNLENQTIEWQIINDEGNVLFKGTINNLDLIIGNNIELGKIDIPIKIEKAQEWNVEIKLKGTEYQNHWPIWVYPSSMPNHPKNTIITSSFEEAITALNQGKKVLLNPDLNQLKGNKGRFTPVFWSPVHFPDQPGTMGLLIDKEHMALQDFPTQSFTQWQWWDLCINSKASPIDSLPVKPIVRVVDNFVTNQHLANIFEVKIGNGKLIFSSMDLRSNLEDRPAARQLRQSLLNYMESETFDPISTITVEQLGTLRLE</sequence>
<dbReference type="PANTHER" id="PTHR42732">
    <property type="entry name" value="BETA-GALACTOSIDASE"/>
    <property type="match status" value="1"/>
</dbReference>
<dbReference type="InterPro" id="IPR051913">
    <property type="entry name" value="GH2_Domain-Containing"/>
</dbReference>
<dbReference type="SUPFAM" id="SSF51445">
    <property type="entry name" value="(Trans)glycosidases"/>
    <property type="match status" value="1"/>
</dbReference>
<accession>A0ABY3AFT4</accession>
<dbReference type="SUPFAM" id="SSF49785">
    <property type="entry name" value="Galactose-binding domain-like"/>
    <property type="match status" value="1"/>
</dbReference>
<feature type="chain" id="PRO_5046957548" evidence="2">
    <location>
        <begin position="23"/>
        <end position="918"/>
    </location>
</feature>
<organism evidence="4 5">
    <name type="scientific">Arenibacter algicola</name>
    <dbReference type="NCBI Taxonomy" id="616991"/>
    <lineage>
        <taxon>Bacteria</taxon>
        <taxon>Pseudomonadati</taxon>
        <taxon>Bacteroidota</taxon>
        <taxon>Flavobacteriia</taxon>
        <taxon>Flavobacteriales</taxon>
        <taxon>Flavobacteriaceae</taxon>
        <taxon>Arenibacter</taxon>
    </lineage>
</organism>
<dbReference type="InterPro" id="IPR006104">
    <property type="entry name" value="Glyco_hydro_2_N"/>
</dbReference>
<dbReference type="Gene3D" id="3.20.20.80">
    <property type="entry name" value="Glycosidases"/>
    <property type="match status" value="1"/>
</dbReference>
<dbReference type="GO" id="GO:0016787">
    <property type="term" value="F:hydrolase activity"/>
    <property type="evidence" value="ECO:0007669"/>
    <property type="project" value="UniProtKB-KW"/>
</dbReference>
<feature type="signal peptide" evidence="2">
    <location>
        <begin position="1"/>
        <end position="22"/>
    </location>
</feature>
<comment type="caution">
    <text evidence="4">The sequence shown here is derived from an EMBL/GenBank/DDBJ whole genome shotgun (WGS) entry which is preliminary data.</text>
</comment>
<dbReference type="InterPro" id="IPR017853">
    <property type="entry name" value="GH"/>
</dbReference>